<dbReference type="InterPro" id="IPR020891">
    <property type="entry name" value="UPF0758_CS"/>
</dbReference>
<dbReference type="AlphaFoldDB" id="A0A9X2DW07"/>
<evidence type="ECO:0000256" key="2">
    <source>
        <dbReference type="ARBA" id="ARBA00022670"/>
    </source>
</evidence>
<reference evidence="9" key="1">
    <citation type="submission" date="2022-05" db="EMBL/GenBank/DDBJ databases">
        <title>Comparative Genomics of Spacecraft Associated Microbes.</title>
        <authorList>
            <person name="Tran M.T."/>
            <person name="Wright A."/>
            <person name="Seuylemezian A."/>
            <person name="Eisen J."/>
            <person name="Coil D."/>
        </authorList>
    </citation>
    <scope>NUCLEOTIDE SEQUENCE</scope>
    <source>
        <strain evidence="9">214.1.1</strain>
    </source>
</reference>
<dbReference type="InterPro" id="IPR025657">
    <property type="entry name" value="RadC_JAB"/>
</dbReference>
<sequence length="214" mass="23791">MINEIREKVSMYGYENTSLNEILTLIIGESASMNNLSSLSVNDLLLMSESDFKSIEGIGPRKAEILVATVALAKKLLQVNSNSNKLCIRSPEDMFNYPGLKTMALETQEVVKVFTLNTRNFITGEKVVFKGTLNTSLMHPREILLFALSKNAASVIVAHNHPSGDPTPTREDIEVTRRLFEAGKVIGIEVLDHIVVGDHRCISIKEMENMRCVI</sequence>
<feature type="domain" description="MPN" evidence="8">
    <location>
        <begin position="87"/>
        <end position="210"/>
    </location>
</feature>
<dbReference type="GO" id="GO:0046872">
    <property type="term" value="F:metal ion binding"/>
    <property type="evidence" value="ECO:0007669"/>
    <property type="project" value="UniProtKB-KW"/>
</dbReference>
<evidence type="ECO:0000256" key="5">
    <source>
        <dbReference type="ARBA" id="ARBA00022833"/>
    </source>
</evidence>
<dbReference type="PROSITE" id="PS01302">
    <property type="entry name" value="UPF0758"/>
    <property type="match status" value="1"/>
</dbReference>
<dbReference type="Pfam" id="PF04002">
    <property type="entry name" value="RadC"/>
    <property type="match status" value="1"/>
</dbReference>
<dbReference type="CDD" id="cd08071">
    <property type="entry name" value="MPN_DUF2466"/>
    <property type="match status" value="1"/>
</dbReference>
<dbReference type="PANTHER" id="PTHR30471:SF3">
    <property type="entry name" value="UPF0758 PROTEIN YEES-RELATED"/>
    <property type="match status" value="1"/>
</dbReference>
<evidence type="ECO:0000256" key="1">
    <source>
        <dbReference type="ARBA" id="ARBA00010243"/>
    </source>
</evidence>
<keyword evidence="10" id="KW-1185">Reference proteome</keyword>
<evidence type="ECO:0000313" key="9">
    <source>
        <dbReference type="EMBL" id="MCM3716278.1"/>
    </source>
</evidence>
<evidence type="ECO:0000259" key="8">
    <source>
        <dbReference type="PROSITE" id="PS50249"/>
    </source>
</evidence>
<evidence type="ECO:0000256" key="3">
    <source>
        <dbReference type="ARBA" id="ARBA00022723"/>
    </source>
</evidence>
<dbReference type="PANTHER" id="PTHR30471">
    <property type="entry name" value="DNA REPAIR PROTEIN RADC"/>
    <property type="match status" value="1"/>
</dbReference>
<keyword evidence="4" id="KW-0378">Hydrolase</keyword>
<dbReference type="InterPro" id="IPR001405">
    <property type="entry name" value="UPF0758"/>
</dbReference>
<dbReference type="EMBL" id="JAMBOL010000033">
    <property type="protein sequence ID" value="MCM3716278.1"/>
    <property type="molecule type" value="Genomic_DNA"/>
</dbReference>
<proteinExistence type="inferred from homology"/>
<comment type="similarity">
    <text evidence="1 7">Belongs to the UPF0758 family.</text>
</comment>
<dbReference type="Proteomes" id="UP001139179">
    <property type="component" value="Unassembled WGS sequence"/>
</dbReference>
<dbReference type="RefSeq" id="WP_251224949.1">
    <property type="nucleotide sequence ID" value="NZ_JAMBOL010000033.1"/>
</dbReference>
<protein>
    <submittedName>
        <fullName evidence="9">DNA repair protein RadC</fullName>
    </submittedName>
</protein>
<keyword evidence="6" id="KW-0482">Metalloprotease</keyword>
<keyword evidence="2" id="KW-0645">Protease</keyword>
<dbReference type="GO" id="GO:0008237">
    <property type="term" value="F:metallopeptidase activity"/>
    <property type="evidence" value="ECO:0007669"/>
    <property type="project" value="UniProtKB-KW"/>
</dbReference>
<dbReference type="GO" id="GO:0006508">
    <property type="term" value="P:proteolysis"/>
    <property type="evidence" value="ECO:0007669"/>
    <property type="project" value="UniProtKB-KW"/>
</dbReference>
<name>A0A9X2DW07_9BACI</name>
<dbReference type="PROSITE" id="PS50249">
    <property type="entry name" value="MPN"/>
    <property type="match status" value="1"/>
</dbReference>
<evidence type="ECO:0000256" key="6">
    <source>
        <dbReference type="ARBA" id="ARBA00023049"/>
    </source>
</evidence>
<evidence type="ECO:0000256" key="7">
    <source>
        <dbReference type="RuleBase" id="RU003797"/>
    </source>
</evidence>
<keyword evidence="3" id="KW-0479">Metal-binding</keyword>
<dbReference type="NCBIfam" id="TIGR00608">
    <property type="entry name" value="radc"/>
    <property type="match status" value="1"/>
</dbReference>
<evidence type="ECO:0000256" key="4">
    <source>
        <dbReference type="ARBA" id="ARBA00022801"/>
    </source>
</evidence>
<evidence type="ECO:0000313" key="10">
    <source>
        <dbReference type="Proteomes" id="UP001139179"/>
    </source>
</evidence>
<accession>A0A9X2DW07</accession>
<organism evidence="9 10">
    <name type="scientific">Halalkalibacter oceani</name>
    <dbReference type="NCBI Taxonomy" id="1653776"/>
    <lineage>
        <taxon>Bacteria</taxon>
        <taxon>Bacillati</taxon>
        <taxon>Bacillota</taxon>
        <taxon>Bacilli</taxon>
        <taxon>Bacillales</taxon>
        <taxon>Bacillaceae</taxon>
        <taxon>Halalkalibacter</taxon>
    </lineage>
</organism>
<gene>
    <name evidence="9" type="primary">radC</name>
    <name evidence="9" type="ORF">M3202_19730</name>
</gene>
<comment type="caution">
    <text evidence="9">The sequence shown here is derived from an EMBL/GenBank/DDBJ whole genome shotgun (WGS) entry which is preliminary data.</text>
</comment>
<dbReference type="Gene3D" id="3.40.140.10">
    <property type="entry name" value="Cytidine Deaminase, domain 2"/>
    <property type="match status" value="1"/>
</dbReference>
<keyword evidence="5" id="KW-0862">Zinc</keyword>
<dbReference type="InterPro" id="IPR037518">
    <property type="entry name" value="MPN"/>
</dbReference>